<evidence type="ECO:0000313" key="4">
    <source>
        <dbReference type="Proteomes" id="UP000239494"/>
    </source>
</evidence>
<dbReference type="InterPro" id="IPR036291">
    <property type="entry name" value="NAD(P)-bd_dom_sf"/>
</dbReference>
<dbReference type="PANTHER" id="PTHR42760:SF133">
    <property type="entry name" value="3-OXOACYL-[ACYL-CARRIER-PROTEIN] REDUCTASE"/>
    <property type="match status" value="1"/>
</dbReference>
<reference evidence="3 4" key="1">
    <citation type="submission" date="2018-03" db="EMBL/GenBank/DDBJ databases">
        <title>Genomic Encyclopedia of Archaeal and Bacterial Type Strains, Phase II (KMG-II): from individual species to whole genera.</title>
        <authorList>
            <person name="Goeker M."/>
        </authorList>
    </citation>
    <scope>NUCLEOTIDE SEQUENCE [LARGE SCALE GENOMIC DNA]</scope>
    <source>
        <strain evidence="3 4">DSM 44720</strain>
    </source>
</reference>
<protein>
    <submittedName>
        <fullName evidence="3">NAD(P)-dependent dehydrogenase (Short-subunit alcohol dehydrogenase family)</fullName>
    </submittedName>
</protein>
<dbReference type="PRINTS" id="PR00081">
    <property type="entry name" value="GDHRDH"/>
</dbReference>
<dbReference type="PRINTS" id="PR00080">
    <property type="entry name" value="SDRFAMILY"/>
</dbReference>
<name>A0A2T0THW5_9PSEU</name>
<comment type="similarity">
    <text evidence="1">Belongs to the short-chain dehydrogenases/reductases (SDR) family.</text>
</comment>
<dbReference type="InterPro" id="IPR020904">
    <property type="entry name" value="Sc_DH/Rdtase_CS"/>
</dbReference>
<organism evidence="3 4">
    <name type="scientific">Umezawaea tangerina</name>
    <dbReference type="NCBI Taxonomy" id="84725"/>
    <lineage>
        <taxon>Bacteria</taxon>
        <taxon>Bacillati</taxon>
        <taxon>Actinomycetota</taxon>
        <taxon>Actinomycetes</taxon>
        <taxon>Pseudonocardiales</taxon>
        <taxon>Pseudonocardiaceae</taxon>
        <taxon>Umezawaea</taxon>
    </lineage>
</organism>
<evidence type="ECO:0000313" key="3">
    <source>
        <dbReference type="EMBL" id="PRY45243.1"/>
    </source>
</evidence>
<dbReference type="NCBIfam" id="NF005095">
    <property type="entry name" value="PRK06523.1"/>
    <property type="match status" value="1"/>
</dbReference>
<dbReference type="Pfam" id="PF13561">
    <property type="entry name" value="adh_short_C2"/>
    <property type="match status" value="1"/>
</dbReference>
<dbReference type="PANTHER" id="PTHR42760">
    <property type="entry name" value="SHORT-CHAIN DEHYDROGENASES/REDUCTASES FAMILY MEMBER"/>
    <property type="match status" value="1"/>
</dbReference>
<comment type="caution">
    <text evidence="3">The sequence shown here is derived from an EMBL/GenBank/DDBJ whole genome shotgun (WGS) entry which is preliminary data.</text>
</comment>
<dbReference type="AlphaFoldDB" id="A0A2T0THW5"/>
<dbReference type="PROSITE" id="PS00061">
    <property type="entry name" value="ADH_SHORT"/>
    <property type="match status" value="1"/>
</dbReference>
<dbReference type="Proteomes" id="UP000239494">
    <property type="component" value="Unassembled WGS sequence"/>
</dbReference>
<sequence length="239" mass="24164">MGAAVVARLAAAGATVMTTARTAPADADPGLFITADVSTAEGAATVVERVTERFGGLDVLVNTVGGSHAGPGGFAALSDERWHAELETNLLSAVRLDRAFLPAMITAGAGAVVHVSSIQRRMPLFEATLGYAAAKAALTTYSKGLANEVGPKGVRVNSVAPGFVRTDGADGLVRRISEGRGIDLEAALQEVMDSLGGIPIGRPASPAEAAELIAFLVSDRAASVSGAEFVLDGGTLPTV</sequence>
<dbReference type="InterPro" id="IPR002347">
    <property type="entry name" value="SDR_fam"/>
</dbReference>
<accession>A0A2T0THW5</accession>
<keyword evidence="2" id="KW-0560">Oxidoreductase</keyword>
<dbReference type="GO" id="GO:0016616">
    <property type="term" value="F:oxidoreductase activity, acting on the CH-OH group of donors, NAD or NADP as acceptor"/>
    <property type="evidence" value="ECO:0007669"/>
    <property type="project" value="TreeGrafter"/>
</dbReference>
<dbReference type="Gene3D" id="3.40.50.720">
    <property type="entry name" value="NAD(P)-binding Rossmann-like Domain"/>
    <property type="match status" value="1"/>
</dbReference>
<evidence type="ECO:0000256" key="2">
    <source>
        <dbReference type="ARBA" id="ARBA00023002"/>
    </source>
</evidence>
<proteinExistence type="inferred from homology"/>
<evidence type="ECO:0000256" key="1">
    <source>
        <dbReference type="ARBA" id="ARBA00006484"/>
    </source>
</evidence>
<gene>
    <name evidence="3" type="ORF">CLV43_102808</name>
</gene>
<dbReference type="SUPFAM" id="SSF51735">
    <property type="entry name" value="NAD(P)-binding Rossmann-fold domains"/>
    <property type="match status" value="1"/>
</dbReference>
<keyword evidence="4" id="KW-1185">Reference proteome</keyword>
<dbReference type="EMBL" id="PVTF01000002">
    <property type="protein sequence ID" value="PRY45243.1"/>
    <property type="molecule type" value="Genomic_DNA"/>
</dbReference>